<evidence type="ECO:0000256" key="1">
    <source>
        <dbReference type="SAM" id="Phobius"/>
    </source>
</evidence>
<proteinExistence type="predicted"/>
<dbReference type="SUPFAM" id="SSF55874">
    <property type="entry name" value="ATPase domain of HSP90 chaperone/DNA topoisomerase II/histidine kinase"/>
    <property type="match status" value="1"/>
</dbReference>
<comment type="caution">
    <text evidence="3">The sequence shown here is derived from an EMBL/GenBank/DDBJ whole genome shotgun (WGS) entry which is preliminary data.</text>
</comment>
<keyword evidence="3" id="KW-0418">Kinase</keyword>
<dbReference type="STRING" id="681398.PJIAN_3685"/>
<dbReference type="OrthoDB" id="9809908at2"/>
<dbReference type="RefSeq" id="WP_068704449.1">
    <property type="nucleotide sequence ID" value="NZ_BDCR01000003.1"/>
</dbReference>
<keyword evidence="3" id="KW-0808">Transferase</keyword>
<dbReference type="PANTHER" id="PTHR34220">
    <property type="entry name" value="SENSOR HISTIDINE KINASE YPDA"/>
    <property type="match status" value="1"/>
</dbReference>
<dbReference type="Gene3D" id="3.30.565.10">
    <property type="entry name" value="Histidine kinase-like ATPase, C-terminal domain"/>
    <property type="match status" value="1"/>
</dbReference>
<dbReference type="GO" id="GO:0016020">
    <property type="term" value="C:membrane"/>
    <property type="evidence" value="ECO:0007669"/>
    <property type="project" value="InterPro"/>
</dbReference>
<sequence length="343" mass="39134">MGKLLPKGQNRFFYTHSMIEVMTVAAVLYGLALISSFSLHVQKLLVLVAVNVMLLYLSYSFIAQLFVDRKNRVTPIVWLVVAVIVTVGLRVAGNQVVMSRFGASPMYLMSEPLRAALMLLGETLLGVFAILLRIGVNSIRNRYRLEELEKLQLTTELQFLKAQMSPHFLFNSINNIYSLVLLKSDNAPEALMKLSDLLRYSLYECHDKVAVSQEIDAIKSYIELFRLKFEEPVPIEMDFEELPVKYKIEPLLFIPLLENALKYSGIGVNSGAFVQLRLVMENDMLVFSVKNSIGDIDKNQSASGIGLENIRKRLANIYDRADYEFDTRHEETSFFVTLKIRMR</sequence>
<reference evidence="4" key="1">
    <citation type="submission" date="2016-04" db="EMBL/GenBank/DDBJ databases">
        <title>Draft genome sequence of Paludibacter jiangxiensis strain NM7.</title>
        <authorList>
            <person name="Qiu Y."/>
            <person name="Matsuura N."/>
            <person name="Ohashi A."/>
            <person name="Tourlousse M.D."/>
            <person name="Sekiguchi Y."/>
        </authorList>
    </citation>
    <scope>NUCLEOTIDE SEQUENCE [LARGE SCALE GENOMIC DNA]</scope>
    <source>
        <strain evidence="4">NM7</strain>
    </source>
</reference>
<feature type="transmembrane region" description="Helical" evidence="1">
    <location>
        <begin position="12"/>
        <end position="32"/>
    </location>
</feature>
<dbReference type="EMBL" id="BDCR01000003">
    <property type="protein sequence ID" value="GAT63359.1"/>
    <property type="molecule type" value="Genomic_DNA"/>
</dbReference>
<dbReference type="PANTHER" id="PTHR34220:SF7">
    <property type="entry name" value="SENSOR HISTIDINE KINASE YPDA"/>
    <property type="match status" value="1"/>
</dbReference>
<protein>
    <submittedName>
        <fullName evidence="3">Histidine kinase</fullName>
    </submittedName>
</protein>
<keyword evidence="1" id="KW-1133">Transmembrane helix</keyword>
<reference evidence="4" key="2">
    <citation type="journal article" date="2017" name="Genome Announc.">
        <title>Draft genome sequence of Paludibacter jiangxiensis NM7(T), a propionate-producing fermentative bacterium.</title>
        <authorList>
            <person name="Qiu Y.-L."/>
            <person name="Tourlousse D.M."/>
            <person name="Matsuura N."/>
            <person name="Ohashi A."/>
            <person name="Sekiguchi Y."/>
        </authorList>
    </citation>
    <scope>NUCLEOTIDE SEQUENCE [LARGE SCALE GENOMIC DNA]</scope>
    <source>
        <strain evidence="4">NM7</strain>
    </source>
</reference>
<dbReference type="Pfam" id="PF06580">
    <property type="entry name" value="His_kinase"/>
    <property type="match status" value="1"/>
</dbReference>
<dbReference type="InterPro" id="IPR036890">
    <property type="entry name" value="HATPase_C_sf"/>
</dbReference>
<keyword evidence="1" id="KW-0472">Membrane</keyword>
<organism evidence="3 4">
    <name type="scientific">Paludibacter jiangxiensis</name>
    <dbReference type="NCBI Taxonomy" id="681398"/>
    <lineage>
        <taxon>Bacteria</taxon>
        <taxon>Pseudomonadati</taxon>
        <taxon>Bacteroidota</taxon>
        <taxon>Bacteroidia</taxon>
        <taxon>Bacteroidales</taxon>
        <taxon>Paludibacteraceae</taxon>
        <taxon>Paludibacter</taxon>
    </lineage>
</organism>
<keyword evidence="4" id="KW-1185">Reference proteome</keyword>
<evidence type="ECO:0000313" key="4">
    <source>
        <dbReference type="Proteomes" id="UP000076586"/>
    </source>
</evidence>
<dbReference type="InterPro" id="IPR050640">
    <property type="entry name" value="Bact_2-comp_sensor_kinase"/>
</dbReference>
<dbReference type="Proteomes" id="UP000076586">
    <property type="component" value="Unassembled WGS sequence"/>
</dbReference>
<name>A0A161LVP5_9BACT</name>
<feature type="transmembrane region" description="Helical" evidence="1">
    <location>
        <begin position="113"/>
        <end position="136"/>
    </location>
</feature>
<dbReference type="GO" id="GO:0000155">
    <property type="term" value="F:phosphorelay sensor kinase activity"/>
    <property type="evidence" value="ECO:0007669"/>
    <property type="project" value="InterPro"/>
</dbReference>
<dbReference type="AlphaFoldDB" id="A0A161LVP5"/>
<feature type="transmembrane region" description="Helical" evidence="1">
    <location>
        <begin position="44"/>
        <end position="67"/>
    </location>
</feature>
<feature type="domain" description="Signal transduction histidine kinase internal region" evidence="2">
    <location>
        <begin position="155"/>
        <end position="231"/>
    </location>
</feature>
<accession>A0A161LVP5</accession>
<gene>
    <name evidence="3" type="ORF">PJIAN_3685</name>
</gene>
<dbReference type="InterPro" id="IPR010559">
    <property type="entry name" value="Sig_transdc_His_kin_internal"/>
</dbReference>
<keyword evidence="1" id="KW-0812">Transmembrane</keyword>
<evidence type="ECO:0000259" key="2">
    <source>
        <dbReference type="Pfam" id="PF06580"/>
    </source>
</evidence>
<evidence type="ECO:0000313" key="3">
    <source>
        <dbReference type="EMBL" id="GAT63359.1"/>
    </source>
</evidence>
<feature type="transmembrane region" description="Helical" evidence="1">
    <location>
        <begin position="76"/>
        <end position="93"/>
    </location>
</feature>